<keyword evidence="3 6" id="KW-1133">Transmembrane helix</keyword>
<evidence type="ECO:0000313" key="9">
    <source>
        <dbReference type="Proteomes" id="UP000095284"/>
    </source>
</evidence>
<accession>A0A1I7RRY3</accession>
<reference evidence="11" key="1">
    <citation type="submission" date="2016-11" db="UniProtKB">
        <authorList>
            <consortium name="WormBaseParasite"/>
        </authorList>
    </citation>
    <scope>IDENTIFICATION</scope>
</reference>
<dbReference type="Proteomes" id="UP000095284">
    <property type="component" value="Unplaced"/>
</dbReference>
<feature type="transmembrane region" description="Helical" evidence="6">
    <location>
        <begin position="163"/>
        <end position="183"/>
    </location>
</feature>
<dbReference type="GO" id="GO:0016020">
    <property type="term" value="C:membrane"/>
    <property type="evidence" value="ECO:0007669"/>
    <property type="project" value="UniProtKB-SubCell"/>
</dbReference>
<dbReference type="CDD" id="cd14978">
    <property type="entry name" value="7tmA_FMRFamide_R-like"/>
    <property type="match status" value="1"/>
</dbReference>
<keyword evidence="10" id="KW-1185">Reference proteome</keyword>
<keyword evidence="5" id="KW-0297">G-protein coupled receptor</keyword>
<gene>
    <name evidence="8" type="ORF">BXYJ_LOCUS11957</name>
</gene>
<evidence type="ECO:0000313" key="11">
    <source>
        <dbReference type="WBParaSite" id="BXY_0348300.1"/>
    </source>
</evidence>
<feature type="transmembrane region" description="Helical" evidence="6">
    <location>
        <begin position="212"/>
        <end position="233"/>
    </location>
</feature>
<keyword evidence="5" id="KW-0807">Transducer</keyword>
<sequence>MEGENSIINLTTIGVEDDVGTSEIIVVGGISLTEKFFSSLSLFFSCIMVCMCLAGAIMNTVSLFIFTRPSFRKRSINVLLSGLSASDLVLCILAIPVFCFSQLQQIIPGISFTMLAQILVYAYPVTIMAQTMSVWMLVSITVDRYLAVCHPFLVRVYCTTTRALLTTAVIFVFSVGYNFVRFWEYTISDDPNMPEEMLIVGLLRENQIYMVLYQNIAMLLTQFVLPLMVLCILNLQVAKTILEAGETRRELVASEKREHSTAKMMLFVVIVFIFCYMLSFCLNVLEIFNPDLFKNHIGFLLNDVNNILVVVNSSSSFIFYVKYSSRYRAQLRTMPVIAFFAARCCFENRNTNFSDKSGERSENYMTLTGYSSRQTVYTSATALDNSQVDTSLKPPVRKF</sequence>
<dbReference type="SMART" id="SM01381">
    <property type="entry name" value="7TM_GPCR_Srsx"/>
    <property type="match status" value="1"/>
</dbReference>
<dbReference type="AlphaFoldDB" id="A0A1I7RRY3"/>
<evidence type="ECO:0000256" key="3">
    <source>
        <dbReference type="ARBA" id="ARBA00022989"/>
    </source>
</evidence>
<dbReference type="InterPro" id="IPR053352">
    <property type="entry name" value="FMRFamide_rcpt"/>
</dbReference>
<feature type="transmembrane region" description="Helical" evidence="6">
    <location>
        <begin position="118"/>
        <end position="142"/>
    </location>
</feature>
<dbReference type="WBParaSite" id="BXY_0348300.1">
    <property type="protein sequence ID" value="BXY_0348300.1"/>
    <property type="gene ID" value="BXY_0348300"/>
</dbReference>
<evidence type="ECO:0000256" key="2">
    <source>
        <dbReference type="ARBA" id="ARBA00022692"/>
    </source>
</evidence>
<dbReference type="PANTHER" id="PTHR47323:SF6">
    <property type="entry name" value="G-PROTEIN COUPLED RECEPTORS FAMILY 1 PROFILE DOMAIN-CONTAINING PROTEIN"/>
    <property type="match status" value="1"/>
</dbReference>
<comment type="similarity">
    <text evidence="5">Belongs to the G-protein coupled receptor 1 family.</text>
</comment>
<evidence type="ECO:0000313" key="8">
    <source>
        <dbReference type="EMBL" id="CAD5231866.1"/>
    </source>
</evidence>
<dbReference type="Proteomes" id="UP000659654">
    <property type="component" value="Unassembled WGS sequence"/>
</dbReference>
<reference evidence="8" key="2">
    <citation type="submission" date="2020-09" db="EMBL/GenBank/DDBJ databases">
        <authorList>
            <person name="Kikuchi T."/>
        </authorList>
    </citation>
    <scope>NUCLEOTIDE SEQUENCE</scope>
    <source>
        <strain evidence="8">Ka4C1</strain>
    </source>
</reference>
<dbReference type="PROSITE" id="PS00237">
    <property type="entry name" value="G_PROTEIN_RECEP_F1_1"/>
    <property type="match status" value="1"/>
</dbReference>
<name>A0A1I7RRY3_BURXY</name>
<keyword evidence="5" id="KW-0675">Receptor</keyword>
<dbReference type="PRINTS" id="PR00237">
    <property type="entry name" value="GPCRRHODOPSN"/>
</dbReference>
<evidence type="ECO:0000256" key="1">
    <source>
        <dbReference type="ARBA" id="ARBA00004370"/>
    </source>
</evidence>
<dbReference type="InterPro" id="IPR017452">
    <property type="entry name" value="GPCR_Rhodpsn_7TM"/>
</dbReference>
<dbReference type="PROSITE" id="PS50262">
    <property type="entry name" value="G_PROTEIN_RECEP_F1_2"/>
    <property type="match status" value="1"/>
</dbReference>
<dbReference type="SUPFAM" id="SSF81321">
    <property type="entry name" value="Family A G protein-coupled receptor-like"/>
    <property type="match status" value="1"/>
</dbReference>
<feature type="transmembrane region" description="Helical" evidence="6">
    <location>
        <begin position="264"/>
        <end position="285"/>
    </location>
</feature>
<dbReference type="EMBL" id="CAJFCV020000005">
    <property type="protein sequence ID" value="CAG9123392.1"/>
    <property type="molecule type" value="Genomic_DNA"/>
</dbReference>
<evidence type="ECO:0000259" key="7">
    <source>
        <dbReference type="PROSITE" id="PS50262"/>
    </source>
</evidence>
<evidence type="ECO:0000256" key="6">
    <source>
        <dbReference type="SAM" id="Phobius"/>
    </source>
</evidence>
<dbReference type="eggNOG" id="KOG3656">
    <property type="taxonomic scope" value="Eukaryota"/>
</dbReference>
<evidence type="ECO:0000313" key="10">
    <source>
        <dbReference type="Proteomes" id="UP000659654"/>
    </source>
</evidence>
<keyword evidence="4 6" id="KW-0472">Membrane</keyword>
<evidence type="ECO:0000256" key="5">
    <source>
        <dbReference type="RuleBase" id="RU000688"/>
    </source>
</evidence>
<keyword evidence="2 5" id="KW-0812">Transmembrane</keyword>
<evidence type="ECO:0000256" key="4">
    <source>
        <dbReference type="ARBA" id="ARBA00023136"/>
    </source>
</evidence>
<feature type="domain" description="G-protein coupled receptors family 1 profile" evidence="7">
    <location>
        <begin position="58"/>
        <end position="320"/>
    </location>
</feature>
<dbReference type="Pfam" id="PF00001">
    <property type="entry name" value="7tm_1"/>
    <property type="match status" value="1"/>
</dbReference>
<dbReference type="PANTHER" id="PTHR47323">
    <property type="entry name" value="FMRFAMIDE PEPTIDE RECEPTOR FAMILY-RELATED"/>
    <property type="match status" value="1"/>
</dbReference>
<dbReference type="OrthoDB" id="10011262at2759"/>
<organism evidence="9 11">
    <name type="scientific">Bursaphelenchus xylophilus</name>
    <name type="common">Pinewood nematode worm</name>
    <name type="synonym">Aphelenchoides xylophilus</name>
    <dbReference type="NCBI Taxonomy" id="6326"/>
    <lineage>
        <taxon>Eukaryota</taxon>
        <taxon>Metazoa</taxon>
        <taxon>Ecdysozoa</taxon>
        <taxon>Nematoda</taxon>
        <taxon>Chromadorea</taxon>
        <taxon>Rhabditida</taxon>
        <taxon>Tylenchina</taxon>
        <taxon>Tylenchomorpha</taxon>
        <taxon>Aphelenchoidea</taxon>
        <taxon>Aphelenchoididae</taxon>
        <taxon>Bursaphelenchus</taxon>
    </lineage>
</organism>
<comment type="subcellular location">
    <subcellularLocation>
        <location evidence="1">Membrane</location>
    </subcellularLocation>
</comment>
<dbReference type="EMBL" id="CAJFDI010000005">
    <property type="protein sequence ID" value="CAD5231866.1"/>
    <property type="molecule type" value="Genomic_DNA"/>
</dbReference>
<dbReference type="Proteomes" id="UP000582659">
    <property type="component" value="Unassembled WGS sequence"/>
</dbReference>
<dbReference type="GO" id="GO:0004930">
    <property type="term" value="F:G protein-coupled receptor activity"/>
    <property type="evidence" value="ECO:0007669"/>
    <property type="project" value="UniProtKB-KW"/>
</dbReference>
<feature type="transmembrane region" description="Helical" evidence="6">
    <location>
        <begin position="42"/>
        <end position="66"/>
    </location>
</feature>
<protein>
    <submittedName>
        <fullName evidence="8">(pine wood nematode) hypothetical protein</fullName>
    </submittedName>
    <submittedName>
        <fullName evidence="11">G_PROTEIN_RECEP_F1_2 domain-containing protein</fullName>
    </submittedName>
</protein>
<dbReference type="InterPro" id="IPR000276">
    <property type="entry name" value="GPCR_Rhodpsn"/>
</dbReference>
<feature type="transmembrane region" description="Helical" evidence="6">
    <location>
        <begin position="78"/>
        <end position="98"/>
    </location>
</feature>
<proteinExistence type="inferred from homology"/>
<dbReference type="Gene3D" id="1.20.1070.10">
    <property type="entry name" value="Rhodopsin 7-helix transmembrane proteins"/>
    <property type="match status" value="1"/>
</dbReference>
<feature type="transmembrane region" description="Helical" evidence="6">
    <location>
        <begin position="305"/>
        <end position="323"/>
    </location>
</feature>